<name>A0AAQ3WY38_PASNO</name>
<dbReference type="SMART" id="SM00205">
    <property type="entry name" value="THN"/>
    <property type="match status" value="1"/>
</dbReference>
<dbReference type="InterPro" id="IPR037176">
    <property type="entry name" value="Osmotin/thaumatin-like_sf"/>
</dbReference>
<evidence type="ECO:0000313" key="3">
    <source>
        <dbReference type="Proteomes" id="UP001341281"/>
    </source>
</evidence>
<accession>A0AAQ3WY38</accession>
<organism evidence="2 3">
    <name type="scientific">Paspalum notatum var. saurae</name>
    <dbReference type="NCBI Taxonomy" id="547442"/>
    <lineage>
        <taxon>Eukaryota</taxon>
        <taxon>Viridiplantae</taxon>
        <taxon>Streptophyta</taxon>
        <taxon>Embryophyta</taxon>
        <taxon>Tracheophyta</taxon>
        <taxon>Spermatophyta</taxon>
        <taxon>Magnoliopsida</taxon>
        <taxon>Liliopsida</taxon>
        <taxon>Poales</taxon>
        <taxon>Poaceae</taxon>
        <taxon>PACMAD clade</taxon>
        <taxon>Panicoideae</taxon>
        <taxon>Andropogonodae</taxon>
        <taxon>Paspaleae</taxon>
        <taxon>Paspalinae</taxon>
        <taxon>Paspalum</taxon>
    </lineage>
</organism>
<protein>
    <recommendedName>
        <fullName evidence="4">Thaumatin-like protein</fullName>
    </recommendedName>
</protein>
<evidence type="ECO:0000256" key="1">
    <source>
        <dbReference type="SAM" id="MobiDB-lite"/>
    </source>
</evidence>
<dbReference type="PROSITE" id="PS51367">
    <property type="entry name" value="THAUMATIN_2"/>
    <property type="match status" value="1"/>
</dbReference>
<feature type="compositionally biased region" description="Polar residues" evidence="1">
    <location>
        <begin position="15"/>
        <end position="24"/>
    </location>
</feature>
<gene>
    <name evidence="2" type="ORF">U9M48_026196</name>
</gene>
<keyword evidence="3" id="KW-1185">Reference proteome</keyword>
<sequence>MSDGKGRTAPPPSRQAEQLTSPEYNQLALPSAGPPSNLLLHRPSSLLHGSTTSPPPLHSLLPRFAAPSIPRRWGRRDVHHHQQLRLPGVARHPLQRRLPGAVHHGLRAGPEPCSYTGGARQQQQRDVPDHGGPERALPAELRVAGPAGAGAGAVACRSACGALAEYCCSGAYGSPATCAPTCYSRFFKAACPAAYSYAYDDATSTFTCAAAGDGYGYDVVFCPAASR</sequence>
<dbReference type="AlphaFoldDB" id="A0AAQ3WY38"/>
<dbReference type="EMBL" id="CP144750">
    <property type="protein sequence ID" value="WVZ78493.1"/>
    <property type="molecule type" value="Genomic_DNA"/>
</dbReference>
<evidence type="ECO:0008006" key="4">
    <source>
        <dbReference type="Google" id="ProtNLM"/>
    </source>
</evidence>
<reference evidence="2 3" key="1">
    <citation type="submission" date="2024-02" db="EMBL/GenBank/DDBJ databases">
        <title>High-quality chromosome-scale genome assembly of Pensacola bahiagrass (Paspalum notatum Flugge var. saurae).</title>
        <authorList>
            <person name="Vega J.M."/>
            <person name="Podio M."/>
            <person name="Orjuela J."/>
            <person name="Siena L.A."/>
            <person name="Pessino S.C."/>
            <person name="Combes M.C."/>
            <person name="Mariac C."/>
            <person name="Albertini E."/>
            <person name="Pupilli F."/>
            <person name="Ortiz J.P.A."/>
            <person name="Leblanc O."/>
        </authorList>
    </citation>
    <scope>NUCLEOTIDE SEQUENCE [LARGE SCALE GENOMIC DNA]</scope>
    <source>
        <strain evidence="2">R1</strain>
        <tissue evidence="2">Leaf</tissue>
    </source>
</reference>
<proteinExistence type="predicted"/>
<evidence type="ECO:0000313" key="2">
    <source>
        <dbReference type="EMBL" id="WVZ78493.1"/>
    </source>
</evidence>
<dbReference type="Gene3D" id="2.60.110.10">
    <property type="entry name" value="Thaumatin"/>
    <property type="match status" value="1"/>
</dbReference>
<dbReference type="InterPro" id="IPR001938">
    <property type="entry name" value="Thaumatin"/>
</dbReference>
<feature type="region of interest" description="Disordered" evidence="1">
    <location>
        <begin position="1"/>
        <end position="62"/>
    </location>
</feature>
<dbReference type="Proteomes" id="UP001341281">
    <property type="component" value="Chromosome 06"/>
</dbReference>
<dbReference type="PANTHER" id="PTHR31048">
    <property type="entry name" value="OS03G0233200 PROTEIN"/>
    <property type="match status" value="1"/>
</dbReference>
<feature type="region of interest" description="Disordered" evidence="1">
    <location>
        <begin position="101"/>
        <end position="133"/>
    </location>
</feature>
<dbReference type="SUPFAM" id="SSF49870">
    <property type="entry name" value="Osmotin, thaumatin-like protein"/>
    <property type="match status" value="1"/>
</dbReference>
<dbReference type="Pfam" id="PF00314">
    <property type="entry name" value="Thaumatin"/>
    <property type="match status" value="1"/>
</dbReference>